<dbReference type="InterPro" id="IPR000531">
    <property type="entry name" value="Beta-barrel_TonB"/>
</dbReference>
<evidence type="ECO:0000256" key="3">
    <source>
        <dbReference type="ARBA" id="ARBA00022452"/>
    </source>
</evidence>
<comment type="caution">
    <text evidence="13">The sequence shown here is derived from an EMBL/GenBank/DDBJ whole genome shotgun (WGS) entry which is preliminary data.</text>
</comment>
<keyword evidence="2 8" id="KW-0813">Transport</keyword>
<name>A0A4R2FJR2_9GAMM</name>
<keyword evidence="4 8" id="KW-0812">Transmembrane</keyword>
<dbReference type="Pfam" id="PF07715">
    <property type="entry name" value="Plug"/>
    <property type="match status" value="1"/>
</dbReference>
<feature type="domain" description="TonB-dependent receptor plug" evidence="12">
    <location>
        <begin position="83"/>
        <end position="207"/>
    </location>
</feature>
<feature type="chain" id="PRO_5020396598" evidence="10">
    <location>
        <begin position="27"/>
        <end position="1007"/>
    </location>
</feature>
<keyword evidence="13" id="KW-0675">Receptor</keyword>
<evidence type="ECO:0000256" key="5">
    <source>
        <dbReference type="ARBA" id="ARBA00023077"/>
    </source>
</evidence>
<evidence type="ECO:0000256" key="4">
    <source>
        <dbReference type="ARBA" id="ARBA00022692"/>
    </source>
</evidence>
<accession>A0A4R2FJR2</accession>
<dbReference type="PANTHER" id="PTHR47234:SF2">
    <property type="entry name" value="TONB-DEPENDENT RECEPTOR"/>
    <property type="match status" value="1"/>
</dbReference>
<evidence type="ECO:0000313" key="13">
    <source>
        <dbReference type="EMBL" id="TCN82823.1"/>
    </source>
</evidence>
<evidence type="ECO:0000259" key="11">
    <source>
        <dbReference type="Pfam" id="PF00593"/>
    </source>
</evidence>
<feature type="domain" description="TonB-dependent receptor-like beta-barrel" evidence="11">
    <location>
        <begin position="475"/>
        <end position="972"/>
    </location>
</feature>
<keyword evidence="6 8" id="KW-0472">Membrane</keyword>
<comment type="similarity">
    <text evidence="8 9">Belongs to the TonB-dependent receptor family.</text>
</comment>
<evidence type="ECO:0000256" key="6">
    <source>
        <dbReference type="ARBA" id="ARBA00023136"/>
    </source>
</evidence>
<evidence type="ECO:0000259" key="12">
    <source>
        <dbReference type="Pfam" id="PF07715"/>
    </source>
</evidence>
<dbReference type="InterPro" id="IPR037066">
    <property type="entry name" value="Plug_dom_sf"/>
</dbReference>
<dbReference type="Gene3D" id="2.40.170.20">
    <property type="entry name" value="TonB-dependent receptor, beta-barrel domain"/>
    <property type="match status" value="1"/>
</dbReference>
<dbReference type="EMBL" id="SLWF01000017">
    <property type="protein sequence ID" value="TCN82823.1"/>
    <property type="molecule type" value="Genomic_DNA"/>
</dbReference>
<reference evidence="13 14" key="1">
    <citation type="submission" date="2019-03" db="EMBL/GenBank/DDBJ databases">
        <title>Freshwater and sediment microbial communities from various areas in North America, analyzing microbe dynamics in response to fracking.</title>
        <authorList>
            <person name="Lamendella R."/>
        </authorList>
    </citation>
    <scope>NUCLEOTIDE SEQUENCE [LARGE SCALE GENOMIC DNA]</scope>
    <source>
        <strain evidence="13 14">74A</strain>
    </source>
</reference>
<evidence type="ECO:0000256" key="2">
    <source>
        <dbReference type="ARBA" id="ARBA00022448"/>
    </source>
</evidence>
<dbReference type="SUPFAM" id="SSF56935">
    <property type="entry name" value="Porins"/>
    <property type="match status" value="1"/>
</dbReference>
<keyword evidence="7 8" id="KW-0998">Cell outer membrane</keyword>
<dbReference type="PANTHER" id="PTHR47234">
    <property type="match status" value="1"/>
</dbReference>
<dbReference type="Gene3D" id="2.170.130.10">
    <property type="entry name" value="TonB-dependent receptor, plug domain"/>
    <property type="match status" value="1"/>
</dbReference>
<evidence type="ECO:0000256" key="1">
    <source>
        <dbReference type="ARBA" id="ARBA00004571"/>
    </source>
</evidence>
<dbReference type="InterPro" id="IPR012910">
    <property type="entry name" value="Plug_dom"/>
</dbReference>
<gene>
    <name evidence="13" type="ORF">EDC91_11742</name>
</gene>
<dbReference type="GO" id="GO:0009279">
    <property type="term" value="C:cell outer membrane"/>
    <property type="evidence" value="ECO:0007669"/>
    <property type="project" value="UniProtKB-SubCell"/>
</dbReference>
<sequence>MYNNKAFPLSLLTLALMGLQPFSVSAKDDTKSIEVQTSFSSAASANDQQITKDEARKPSEDVKEHIEVTGTRLQHGNLVSKPTIITAQEIKERGVTSVEELIRTLPQNLATIGGLANTRARGPLGASDGNVRAMSSIGALGVSAANLGGMGAGRTLILINGRRMAGAAGIEDGFVNLNGIPLSAVERVEITTDGASAVYGADAMGGVINFILKSGYNGTSVTVQHEDSNNGADNSRLSLYSGYGWTSGNISVTLDYSKRDPIINAKTGYVTNNYAPYFNNDPYYDNRSFSAGGQPAFIDNSVSIYDPDTGTYNTLTQAYTVPQGFTGQPTMDDMIMVDGSARRDFVPKVAGPKSETKSITLSFEQRLTEHLVMTGNGLFSRAESSQDQIESSGLQLNLAPGQAYNPFPEYALSSWSPGVTAAYYPADELASGVLPYGYSENTADNWSVNLGLTYEISDDSKLDFIYTTSQASTSGTRYGYDSIVSIDRDSTSDTGWSCYNFNLAQGRYTGAKLAFYQDLFNRQCTALTSSDPNIAFNPWKSSADGSGGSIDDFYYLHADEDRGSRLENYELRLNGALYELPAGKIYYAVGGEYNDDGVDSSEVKVKTGESVHRTREGYFAELSIPVFGKKFNYPLMKSLTLSLAARRDKYNTEGAIGTVDGVNIDLGGKILYGTNTFARTTPSYGFNWQPTEDITLRAKWSEGFKAPPFTALFDVRGTSTYTTTIANDPLYDCRVHNDCDFDYGDSYYGYNAPQTNAPNPDLKPETSKQSSYTLSWYPSGVLAGLTLDITYNDTKIKNEYAQVADLIRMAPQAEVYQLEQYYPRDENGKITAKRNMTFNLSGSEYSSVMYELGYYINTAFGSFEPKITYLDNLKSEQKTFADSEAVSSLGYLQGVDDYKINGSFRYNYGDLVATMWVYYTPSYLNDYEVIRSAGNVTNPTYIKKVNSMITYDLTLSYQLTKDLHLNFAGRNILDEQPPFVVVGGLPFDSARYNTAGRTLSLEVQYDF</sequence>
<evidence type="ECO:0000256" key="10">
    <source>
        <dbReference type="SAM" id="SignalP"/>
    </source>
</evidence>
<comment type="subcellular location">
    <subcellularLocation>
        <location evidence="1 8">Cell outer membrane</location>
        <topology evidence="1 8">Multi-pass membrane protein</topology>
    </subcellularLocation>
</comment>
<feature type="signal peptide" evidence="10">
    <location>
        <begin position="1"/>
        <end position="26"/>
    </location>
</feature>
<dbReference type="Pfam" id="PF00593">
    <property type="entry name" value="TonB_dep_Rec_b-barrel"/>
    <property type="match status" value="1"/>
</dbReference>
<dbReference type="InterPro" id="IPR039426">
    <property type="entry name" value="TonB-dep_rcpt-like"/>
</dbReference>
<evidence type="ECO:0000256" key="8">
    <source>
        <dbReference type="PROSITE-ProRule" id="PRU01360"/>
    </source>
</evidence>
<keyword evidence="5 9" id="KW-0798">TonB box</keyword>
<evidence type="ECO:0000313" key="14">
    <source>
        <dbReference type="Proteomes" id="UP000294832"/>
    </source>
</evidence>
<keyword evidence="3 8" id="KW-1134">Transmembrane beta strand</keyword>
<keyword evidence="14" id="KW-1185">Reference proteome</keyword>
<proteinExistence type="inferred from homology"/>
<dbReference type="RefSeq" id="WP_207570778.1">
    <property type="nucleotide sequence ID" value="NZ_SLWF01000017.1"/>
</dbReference>
<keyword evidence="10" id="KW-0732">Signal</keyword>
<organism evidence="13 14">
    <name type="scientific">Shewanella fodinae</name>
    <dbReference type="NCBI Taxonomy" id="552357"/>
    <lineage>
        <taxon>Bacteria</taxon>
        <taxon>Pseudomonadati</taxon>
        <taxon>Pseudomonadota</taxon>
        <taxon>Gammaproteobacteria</taxon>
        <taxon>Alteromonadales</taxon>
        <taxon>Shewanellaceae</taxon>
        <taxon>Shewanella</taxon>
    </lineage>
</organism>
<evidence type="ECO:0000256" key="9">
    <source>
        <dbReference type="RuleBase" id="RU003357"/>
    </source>
</evidence>
<dbReference type="AlphaFoldDB" id="A0A4R2FJR2"/>
<dbReference type="PROSITE" id="PS52016">
    <property type="entry name" value="TONB_DEPENDENT_REC_3"/>
    <property type="match status" value="1"/>
</dbReference>
<evidence type="ECO:0000256" key="7">
    <source>
        <dbReference type="ARBA" id="ARBA00023237"/>
    </source>
</evidence>
<protein>
    <submittedName>
        <fullName evidence="13">Iron complex outermembrane receptor protein</fullName>
    </submittedName>
</protein>
<dbReference type="InterPro" id="IPR036942">
    <property type="entry name" value="Beta-barrel_TonB_sf"/>
</dbReference>
<dbReference type="Proteomes" id="UP000294832">
    <property type="component" value="Unassembled WGS sequence"/>
</dbReference>